<comment type="caution">
    <text evidence="1">The sequence shown here is derived from an EMBL/GenBank/DDBJ whole genome shotgun (WGS) entry which is preliminary data.</text>
</comment>
<name>A0A6V7UTP3_MELEN</name>
<accession>A0A6V7UTP3</accession>
<proteinExistence type="predicted"/>
<dbReference type="Proteomes" id="UP000580250">
    <property type="component" value="Unassembled WGS sequence"/>
</dbReference>
<organism evidence="1 2">
    <name type="scientific">Meloidogyne enterolobii</name>
    <name type="common">Root-knot nematode worm</name>
    <name type="synonym">Meloidogyne mayaguensis</name>
    <dbReference type="NCBI Taxonomy" id="390850"/>
    <lineage>
        <taxon>Eukaryota</taxon>
        <taxon>Metazoa</taxon>
        <taxon>Ecdysozoa</taxon>
        <taxon>Nematoda</taxon>
        <taxon>Chromadorea</taxon>
        <taxon>Rhabditida</taxon>
        <taxon>Tylenchina</taxon>
        <taxon>Tylenchomorpha</taxon>
        <taxon>Tylenchoidea</taxon>
        <taxon>Meloidogynidae</taxon>
        <taxon>Meloidogyninae</taxon>
        <taxon>Meloidogyne</taxon>
    </lineage>
</organism>
<dbReference type="AlphaFoldDB" id="A0A6V7UTP3"/>
<dbReference type="EMBL" id="CAJEWN010000111">
    <property type="protein sequence ID" value="CAD2165561.1"/>
    <property type="molecule type" value="Genomic_DNA"/>
</dbReference>
<reference evidence="1 2" key="1">
    <citation type="submission" date="2020-08" db="EMBL/GenBank/DDBJ databases">
        <authorList>
            <person name="Koutsovoulos G."/>
            <person name="Danchin GJ E."/>
        </authorList>
    </citation>
    <scope>NUCLEOTIDE SEQUENCE [LARGE SCALE GENOMIC DNA]</scope>
</reference>
<sequence length="327" mass="38696">MLTEARLSYYLMYINNPINSAEASGAHFMITSSLLYGKVKNMFDAIKKESGNVNKLIPNNNSKLEIFSDRLKWLKSQLFANEKSFYDYKSLCLMVKFIQLATPEKFSEATKKLGYKSRPFDLNKVKKWEGKECENIEDNADLQKHISYMQTIFLQEEHYNFIKKNLENDLIMGNVDRRARINKLFISKKYKFYYQIFSNIANFNQNIIGMFNENEVKAEQNRMAASIFVFHNWLKSRVEIKKDLPKYWEKLFESEETKFWLNDLYEHVFISEDLKDIGDDKHLKILAGVKALVDGELKMETRNSKNKFANLFEFSKNFNLKIIRVVQ</sequence>
<gene>
    <name evidence="1" type="ORF">MENT_LOCUS17250</name>
</gene>
<evidence type="ECO:0000313" key="2">
    <source>
        <dbReference type="Proteomes" id="UP000580250"/>
    </source>
</evidence>
<evidence type="ECO:0000313" key="1">
    <source>
        <dbReference type="EMBL" id="CAD2165561.1"/>
    </source>
</evidence>
<dbReference type="OrthoDB" id="5905427at2759"/>
<protein>
    <submittedName>
        <fullName evidence="1">Uncharacterized protein</fullName>
    </submittedName>
</protein>